<name>A0A8A4TL90_SULCO</name>
<feature type="transmembrane region" description="Helical" evidence="1">
    <location>
        <begin position="135"/>
        <end position="156"/>
    </location>
</feature>
<reference evidence="2" key="1">
    <citation type="submission" date="2021-03" db="EMBL/GenBank/DDBJ databases">
        <title>Acanthopleuribacteraceae sp. M133.</title>
        <authorList>
            <person name="Wang G."/>
        </authorList>
    </citation>
    <scope>NUCLEOTIDE SEQUENCE</scope>
    <source>
        <strain evidence="2">M133</strain>
    </source>
</reference>
<feature type="transmembrane region" description="Helical" evidence="1">
    <location>
        <begin position="262"/>
        <end position="278"/>
    </location>
</feature>
<evidence type="ECO:0000313" key="3">
    <source>
        <dbReference type="Proteomes" id="UP000663929"/>
    </source>
</evidence>
<dbReference type="Pfam" id="PF13160">
    <property type="entry name" value="DUF3995"/>
    <property type="match status" value="1"/>
</dbReference>
<feature type="transmembrane region" description="Helical" evidence="1">
    <location>
        <begin position="194"/>
        <end position="214"/>
    </location>
</feature>
<protein>
    <submittedName>
        <fullName evidence="2">DUF3995 domain-containing protein</fullName>
    </submittedName>
</protein>
<dbReference type="EMBL" id="CP071793">
    <property type="protein sequence ID" value="QTD50343.1"/>
    <property type="molecule type" value="Genomic_DNA"/>
</dbReference>
<gene>
    <name evidence="2" type="ORF">J3U87_32565</name>
</gene>
<evidence type="ECO:0000313" key="2">
    <source>
        <dbReference type="EMBL" id="QTD50343.1"/>
    </source>
</evidence>
<feature type="transmembrane region" description="Helical" evidence="1">
    <location>
        <begin position="109"/>
        <end position="128"/>
    </location>
</feature>
<feature type="transmembrane region" description="Helical" evidence="1">
    <location>
        <begin position="50"/>
        <end position="70"/>
    </location>
</feature>
<keyword evidence="3" id="KW-1185">Reference proteome</keyword>
<accession>A0A8A4TL90</accession>
<keyword evidence="1" id="KW-0812">Transmembrane</keyword>
<evidence type="ECO:0000256" key="1">
    <source>
        <dbReference type="SAM" id="Phobius"/>
    </source>
</evidence>
<feature type="transmembrane region" description="Helical" evidence="1">
    <location>
        <begin position="77"/>
        <end position="97"/>
    </location>
</feature>
<dbReference type="Proteomes" id="UP000663929">
    <property type="component" value="Chromosome"/>
</dbReference>
<dbReference type="RefSeq" id="WP_237379973.1">
    <property type="nucleotide sequence ID" value="NZ_CP071793.1"/>
</dbReference>
<dbReference type="InterPro" id="IPR025058">
    <property type="entry name" value="DUF3995"/>
</dbReference>
<dbReference type="KEGG" id="scor:J3U87_32565"/>
<sequence>MHLFAALTATLALFAFWLHTFVGHRAVLLPVRQATISSFARATSEVCWHFVTYVLAMTAALSMAASIPTLSGPAAPWLLWAVIAIQLPFAVLFLAVSRVTFHSFTTLPQSPLLGGIALLAGLELVFPIQLPLKLGLALLLTLCLSILALFHVLWAFGVTWPAKSQPELGELVVGNPSTPESADGPVRPFPGRGLTLIVAAALVGAGLWMLLAAIPWGHHGLLNTGAWVVGGVFLLRGIAGYLETRLRPWTRKLAYHHWNRVLYSPLCLIMAGMAIGIAW</sequence>
<proteinExistence type="predicted"/>
<keyword evidence="1" id="KW-0472">Membrane</keyword>
<feature type="transmembrane region" description="Helical" evidence="1">
    <location>
        <begin position="221"/>
        <end position="242"/>
    </location>
</feature>
<dbReference type="AlphaFoldDB" id="A0A8A4TL90"/>
<organism evidence="2 3">
    <name type="scientific">Sulfidibacter corallicola</name>
    <dbReference type="NCBI Taxonomy" id="2818388"/>
    <lineage>
        <taxon>Bacteria</taxon>
        <taxon>Pseudomonadati</taxon>
        <taxon>Acidobacteriota</taxon>
        <taxon>Holophagae</taxon>
        <taxon>Acanthopleuribacterales</taxon>
        <taxon>Acanthopleuribacteraceae</taxon>
        <taxon>Sulfidibacter</taxon>
    </lineage>
</organism>
<keyword evidence="1" id="KW-1133">Transmembrane helix</keyword>